<evidence type="ECO:0000256" key="3">
    <source>
        <dbReference type="ARBA" id="ARBA00022490"/>
    </source>
</evidence>
<keyword evidence="6" id="KW-0479">Metal-binding</keyword>
<dbReference type="Pfam" id="PF01274">
    <property type="entry name" value="MS_TIM-barrel"/>
    <property type="match status" value="1"/>
</dbReference>
<feature type="domain" description="Malate synthase TIM barrel" evidence="11">
    <location>
        <begin position="336"/>
        <end position="577"/>
    </location>
</feature>
<dbReference type="GeneID" id="9057576"/>
<dbReference type="EMBL" id="GG676168">
    <property type="protein sequence ID" value="EER12376.1"/>
    <property type="molecule type" value="Genomic_DNA"/>
</dbReference>
<comment type="catalytic activity">
    <reaction evidence="9">
        <text>glyoxylate + acetyl-CoA + H2O = (S)-malate + CoA + H(+)</text>
        <dbReference type="Rhea" id="RHEA:18181"/>
        <dbReference type="ChEBI" id="CHEBI:15377"/>
        <dbReference type="ChEBI" id="CHEBI:15378"/>
        <dbReference type="ChEBI" id="CHEBI:15589"/>
        <dbReference type="ChEBI" id="CHEBI:36655"/>
        <dbReference type="ChEBI" id="CHEBI:57287"/>
        <dbReference type="ChEBI" id="CHEBI:57288"/>
        <dbReference type="EC" id="2.3.3.9"/>
    </reaction>
</comment>
<dbReference type="InterPro" id="IPR001465">
    <property type="entry name" value="Malate_synthase_TIM"/>
</dbReference>
<evidence type="ECO:0000256" key="8">
    <source>
        <dbReference type="ARBA" id="ARBA00023097"/>
    </source>
</evidence>
<dbReference type="InterPro" id="IPR048357">
    <property type="entry name" value="MSG_insertion"/>
</dbReference>
<feature type="domain" description="Malate synthase N-terminal" evidence="12">
    <location>
        <begin position="29"/>
        <end position="71"/>
    </location>
</feature>
<evidence type="ECO:0000313" key="16">
    <source>
        <dbReference type="Proteomes" id="UP000007800"/>
    </source>
</evidence>
<dbReference type="NCBIfam" id="NF002825">
    <property type="entry name" value="PRK02999.1"/>
    <property type="match status" value="1"/>
</dbReference>
<dbReference type="InterPro" id="IPR048356">
    <property type="entry name" value="MS_N"/>
</dbReference>
<dbReference type="Gene3D" id="1.20.1220.12">
    <property type="entry name" value="Malate synthase, domain III"/>
    <property type="match status" value="1"/>
</dbReference>
<dbReference type="Pfam" id="PF20656">
    <property type="entry name" value="MS_N"/>
    <property type="match status" value="1"/>
</dbReference>
<keyword evidence="3" id="KW-0963">Cytoplasm</keyword>
<dbReference type="Pfam" id="PF20658">
    <property type="entry name" value="MSG_insertion"/>
    <property type="match status" value="1"/>
</dbReference>
<dbReference type="InterPro" id="IPR006253">
    <property type="entry name" value="Malate_synthG"/>
</dbReference>
<evidence type="ECO:0000256" key="7">
    <source>
        <dbReference type="ARBA" id="ARBA00022842"/>
    </source>
</evidence>
<dbReference type="Proteomes" id="UP000007800">
    <property type="component" value="Unassembled WGS sequence"/>
</dbReference>
<dbReference type="GO" id="GO:0006097">
    <property type="term" value="P:glyoxylate cycle"/>
    <property type="evidence" value="ECO:0007669"/>
    <property type="project" value="UniProtKB-KW"/>
</dbReference>
<dbReference type="SUPFAM" id="SSF51645">
    <property type="entry name" value="Malate synthase G"/>
    <property type="match status" value="1"/>
</dbReference>
<dbReference type="PANTHER" id="PTHR42739">
    <property type="entry name" value="MALATE SYNTHASE G"/>
    <property type="match status" value="1"/>
</dbReference>
<dbReference type="GO" id="GO:0004474">
    <property type="term" value="F:malate synthase activity"/>
    <property type="evidence" value="ECO:0007669"/>
    <property type="project" value="UniProtKB-EC"/>
</dbReference>
<evidence type="ECO:0000313" key="15">
    <source>
        <dbReference type="EMBL" id="EER12376.1"/>
    </source>
</evidence>
<keyword evidence="4" id="KW-0816">Tricarboxylic acid cycle</keyword>
<evidence type="ECO:0000256" key="9">
    <source>
        <dbReference type="ARBA" id="ARBA00047918"/>
    </source>
</evidence>
<evidence type="ECO:0000256" key="5">
    <source>
        <dbReference type="ARBA" id="ARBA00022679"/>
    </source>
</evidence>
<keyword evidence="2" id="KW-0329">Glyoxylate bypass</keyword>
<dbReference type="InterPro" id="IPR046363">
    <property type="entry name" value="MS_N_TIM-barrel_dom"/>
</dbReference>
<dbReference type="GO" id="GO:0006099">
    <property type="term" value="P:tricarboxylic acid cycle"/>
    <property type="evidence" value="ECO:0007669"/>
    <property type="project" value="UniProtKB-KW"/>
</dbReference>
<dbReference type="GO" id="GO:0005829">
    <property type="term" value="C:cytosol"/>
    <property type="evidence" value="ECO:0007669"/>
    <property type="project" value="TreeGrafter"/>
</dbReference>
<feature type="domain" description="Malate synthase G alpha-beta insertion" evidence="13">
    <location>
        <begin position="157"/>
        <end position="227"/>
    </location>
</feature>
<dbReference type="Pfam" id="PF20659">
    <property type="entry name" value="MS_C"/>
    <property type="match status" value="1"/>
</dbReference>
<dbReference type="RefSeq" id="XP_002780581.1">
    <property type="nucleotide sequence ID" value="XM_002780535.1"/>
</dbReference>
<keyword evidence="7" id="KW-0460">Magnesium</keyword>
<evidence type="ECO:0000259" key="12">
    <source>
        <dbReference type="Pfam" id="PF20656"/>
    </source>
</evidence>
<evidence type="ECO:0000256" key="1">
    <source>
        <dbReference type="ARBA" id="ARBA00001946"/>
    </source>
</evidence>
<evidence type="ECO:0000256" key="10">
    <source>
        <dbReference type="PIRSR" id="PIRSR601465-50"/>
    </source>
</evidence>
<name>C5KT26_PERM5</name>
<dbReference type="InterPro" id="IPR048355">
    <property type="entry name" value="MS_C"/>
</dbReference>
<dbReference type="OMA" id="QEIDNNC"/>
<feature type="domain" description="Malate synthase C-terminal" evidence="14">
    <location>
        <begin position="592"/>
        <end position="698"/>
    </location>
</feature>
<feature type="active site" description="Proton donor" evidence="10">
    <location>
        <position position="631"/>
    </location>
</feature>
<sequence>MLTETGKYVAFGDIQVHEVLKDAIEKNILPGTGVSAVEFWSHLEKLLAEFSDENAALLAHRDELQAAIDEWYEGGCKEDQEGFLKRIGYLVEPPTTKTTICVTNVDPEMSLLAGPQLVVPVDNARYALNAANARWGSLFDAVYGFDVIPGRPGPGGYDPSRGLAVLEFAFKQLDGVLPLVDAQWAELASIWVDHRSQLVASTTTGKSTGLKSPSAFVGYRGNANKGDLVFVHNGLHIIIKIHKESQVGKQNSMGLSDVVLESALTAIMDCEDSVAAVDAEDKSRVYSNWAGLMRGDLETSFKKGGKSVTRRLNSDLTFRMAGGKGIVTLPGRVVALVRNVGIHMRTDAVLYRGDEAFEGLVDALVTATAGLLDLRQVGRNSCTGSIYLVKPKLHGPEEVAYACRVFDRVEEMLGLGPKTIKIGVMDEERRTSANLQSCIHVARERVVFINTGFLDRTGDEIHTCMHSKLPVAPKGAIKKAAWIQAYEKLNVIEGLSAGMGMRAQIGKGMWAEPDSMKAMLDQKIGHPLSGASTAWIPSPTAATLHALHYHMVDVSAIQKTISVDPSAVLKLREQLLQPPFDDTVFTLPKGDIQRELDNNAQGILGYVVRWVDLGVGCSKVPDINNVGLMEDRATLRISSQHIANWLFHGIVSKAQVKESLMKMSAVVDDQNKGDPQYTAMKGGGVAFEAAMDLVFEGTKSPNGYTEDILTKARRAIKTEKNKQSRL</sequence>
<accession>C5KT26</accession>
<keyword evidence="5" id="KW-0808">Transferase</keyword>
<evidence type="ECO:0000259" key="14">
    <source>
        <dbReference type="Pfam" id="PF20659"/>
    </source>
</evidence>
<dbReference type="OrthoDB" id="424498at2759"/>
<evidence type="ECO:0000256" key="2">
    <source>
        <dbReference type="ARBA" id="ARBA00022435"/>
    </source>
</evidence>
<dbReference type="AlphaFoldDB" id="C5KT26"/>
<dbReference type="PANTHER" id="PTHR42739:SF1">
    <property type="entry name" value="MALATE SYNTHASE G"/>
    <property type="match status" value="1"/>
</dbReference>
<protein>
    <submittedName>
        <fullName evidence="15">Malate synthase G, putative</fullName>
    </submittedName>
</protein>
<comment type="cofactor">
    <cofactor evidence="1">
        <name>Mg(2+)</name>
        <dbReference type="ChEBI" id="CHEBI:18420"/>
    </cofactor>
</comment>
<keyword evidence="8" id="KW-0558">Oxidation</keyword>
<feature type="active site" description="Proton acceptor" evidence="10">
    <location>
        <position position="338"/>
    </location>
</feature>
<proteinExistence type="predicted"/>
<evidence type="ECO:0000259" key="11">
    <source>
        <dbReference type="Pfam" id="PF01274"/>
    </source>
</evidence>
<evidence type="ECO:0000256" key="4">
    <source>
        <dbReference type="ARBA" id="ARBA00022532"/>
    </source>
</evidence>
<evidence type="ECO:0000256" key="6">
    <source>
        <dbReference type="ARBA" id="ARBA00022723"/>
    </source>
</evidence>
<dbReference type="GO" id="GO:0009436">
    <property type="term" value="P:glyoxylate catabolic process"/>
    <property type="evidence" value="ECO:0007669"/>
    <property type="project" value="TreeGrafter"/>
</dbReference>
<dbReference type="InterPro" id="IPR011076">
    <property type="entry name" value="Malate_synth_sf"/>
</dbReference>
<keyword evidence="16" id="KW-1185">Reference proteome</keyword>
<gene>
    <name evidence="15" type="ORF">Pmar_PMAR001175</name>
</gene>
<dbReference type="Gene3D" id="3.20.20.360">
    <property type="entry name" value="Malate synthase, domain 3"/>
    <property type="match status" value="2"/>
</dbReference>
<dbReference type="InterPro" id="IPR044856">
    <property type="entry name" value="Malate_synth_C_sf"/>
</dbReference>
<evidence type="ECO:0000259" key="13">
    <source>
        <dbReference type="Pfam" id="PF20658"/>
    </source>
</evidence>
<reference evidence="15 16" key="1">
    <citation type="submission" date="2008-07" db="EMBL/GenBank/DDBJ databases">
        <authorList>
            <person name="El-Sayed N."/>
            <person name="Caler E."/>
            <person name="Inman J."/>
            <person name="Amedeo P."/>
            <person name="Hass B."/>
            <person name="Wortman J."/>
        </authorList>
    </citation>
    <scope>NUCLEOTIDE SEQUENCE [LARGE SCALE GENOMIC DNA]</scope>
    <source>
        <strain evidence="16">ATCC 50983 / TXsc</strain>
    </source>
</reference>
<organism evidence="16">
    <name type="scientific">Perkinsus marinus (strain ATCC 50983 / TXsc)</name>
    <dbReference type="NCBI Taxonomy" id="423536"/>
    <lineage>
        <taxon>Eukaryota</taxon>
        <taxon>Sar</taxon>
        <taxon>Alveolata</taxon>
        <taxon>Perkinsozoa</taxon>
        <taxon>Perkinsea</taxon>
        <taxon>Perkinsida</taxon>
        <taxon>Perkinsidae</taxon>
        <taxon>Perkinsus</taxon>
    </lineage>
</organism>
<dbReference type="InParanoid" id="C5KT26"/>
<dbReference type="GO" id="GO:0000287">
    <property type="term" value="F:magnesium ion binding"/>
    <property type="evidence" value="ECO:0007669"/>
    <property type="project" value="TreeGrafter"/>
</dbReference>